<dbReference type="KEGG" id="fpz:LA55_918"/>
<evidence type="ECO:0000256" key="1">
    <source>
        <dbReference type="SAM" id="Phobius"/>
    </source>
</evidence>
<organism evidence="2 3">
    <name type="scientific">Francisella philomiragia</name>
    <dbReference type="NCBI Taxonomy" id="28110"/>
    <lineage>
        <taxon>Bacteria</taxon>
        <taxon>Pseudomonadati</taxon>
        <taxon>Pseudomonadota</taxon>
        <taxon>Gammaproteobacteria</taxon>
        <taxon>Thiotrichales</taxon>
        <taxon>Francisellaceae</taxon>
        <taxon>Francisella</taxon>
    </lineage>
</organism>
<dbReference type="Proteomes" id="UP000031830">
    <property type="component" value="Chromosome"/>
</dbReference>
<feature type="transmembrane region" description="Helical" evidence="1">
    <location>
        <begin position="112"/>
        <end position="134"/>
    </location>
</feature>
<name>A0A0B6D1J1_9GAMM</name>
<feature type="transmembrane region" description="Helical" evidence="1">
    <location>
        <begin position="7"/>
        <end position="27"/>
    </location>
</feature>
<feature type="transmembrane region" description="Helical" evidence="1">
    <location>
        <begin position="39"/>
        <end position="58"/>
    </location>
</feature>
<evidence type="ECO:0000313" key="2">
    <source>
        <dbReference type="EMBL" id="AJI52751.1"/>
    </source>
</evidence>
<gene>
    <name evidence="2" type="ORF">LA55_918</name>
</gene>
<keyword evidence="1" id="KW-1133">Transmembrane helix</keyword>
<dbReference type="EMBL" id="CP009440">
    <property type="protein sequence ID" value="AJI52751.1"/>
    <property type="molecule type" value="Genomic_DNA"/>
</dbReference>
<evidence type="ECO:0000313" key="3">
    <source>
        <dbReference type="Proteomes" id="UP000031830"/>
    </source>
</evidence>
<feature type="transmembrane region" description="Helical" evidence="1">
    <location>
        <begin position="65"/>
        <end position="86"/>
    </location>
</feature>
<dbReference type="AlphaFoldDB" id="A0A0B6D1J1"/>
<keyword evidence="1" id="KW-0472">Membrane</keyword>
<keyword evidence="1" id="KW-0812">Transmembrane</keyword>
<proteinExistence type="predicted"/>
<reference evidence="2 3" key="1">
    <citation type="journal article" date="2015" name="Genome Announc.">
        <title>Genome sequencing of 18 francisella strains to aid in assay development and testing.</title>
        <authorList>
            <person name="Johnson S.L."/>
            <person name="Daligault H.E."/>
            <person name="Davenport K.W."/>
            <person name="Coyne S.R."/>
            <person name="Frey K.G."/>
            <person name="Koroleva G.I."/>
            <person name="Broomall S.M."/>
            <person name="Bishop-Lilly K.A."/>
            <person name="Bruce D.C."/>
            <person name="Chertkov O."/>
            <person name="Freitas T."/>
            <person name="Jaissle J."/>
            <person name="Ladner J.T."/>
            <person name="Rosenzweig C.N."/>
            <person name="Gibbons H.S."/>
            <person name="Palacios G.F."/>
            <person name="Redden C.L."/>
            <person name="Xu Y."/>
            <person name="Minogue T.D."/>
            <person name="Chain P.S."/>
        </authorList>
    </citation>
    <scope>NUCLEOTIDE SEQUENCE [LARGE SCALE GENOMIC DNA]</scope>
    <source>
        <strain evidence="2 3">GA01-2794</strain>
    </source>
</reference>
<sequence length="148" mass="17189">MSKRLKIIFYVLTILYIMLIIANIWGLVGIANSFGVSEVLSQTNVIYVLAILVITFFISKRSYYVLPICFILMTYWLITLPIFRVLQDGLMASFSYLITDIYLLKEEAIQPFLLSFPSWLIPIVSLVGCIFWYLDVKKSKSLDKHWSE</sequence>
<dbReference type="RefSeq" id="WP_044526092.1">
    <property type="nucleotide sequence ID" value="NZ_CP009440.1"/>
</dbReference>
<accession>A0A0B6D1J1</accession>
<protein>
    <submittedName>
        <fullName evidence="2">Putative membrane protein</fullName>
    </submittedName>
</protein>